<keyword evidence="1" id="KW-0472">Membrane</keyword>
<evidence type="ECO:0000313" key="4">
    <source>
        <dbReference type="Proteomes" id="UP000177202"/>
    </source>
</evidence>
<feature type="transmembrane region" description="Helical" evidence="1">
    <location>
        <begin position="6"/>
        <end position="27"/>
    </location>
</feature>
<protein>
    <recommendedName>
        <fullName evidence="2">GerMN domain-containing protein</fullName>
    </recommendedName>
</protein>
<accession>A0A1G2UJM0</accession>
<keyword evidence="1" id="KW-1133">Transmembrane helix</keyword>
<dbReference type="Proteomes" id="UP000177202">
    <property type="component" value="Unassembled WGS sequence"/>
</dbReference>
<feature type="domain" description="GerMN" evidence="2">
    <location>
        <begin position="32"/>
        <end position="113"/>
    </location>
</feature>
<keyword evidence="1" id="KW-0812">Transmembrane</keyword>
<gene>
    <name evidence="3" type="ORF">A3H60_00725</name>
</gene>
<organism evidence="3 4">
    <name type="scientific">Candidatus Zambryskibacteria bacterium RIFCSPLOWO2_02_FULL_44_12b</name>
    <dbReference type="NCBI Taxonomy" id="1802772"/>
    <lineage>
        <taxon>Bacteria</taxon>
        <taxon>Candidatus Zambryskiibacteriota</taxon>
    </lineage>
</organism>
<evidence type="ECO:0000259" key="2">
    <source>
        <dbReference type="Pfam" id="PF10646"/>
    </source>
</evidence>
<dbReference type="AlphaFoldDB" id="A0A1G2UJM0"/>
<dbReference type="InterPro" id="IPR019606">
    <property type="entry name" value="GerMN"/>
</dbReference>
<proteinExistence type="predicted"/>
<evidence type="ECO:0000313" key="3">
    <source>
        <dbReference type="EMBL" id="OHB09621.1"/>
    </source>
</evidence>
<comment type="caution">
    <text evidence="3">The sequence shown here is derived from an EMBL/GenBank/DDBJ whole genome shotgun (WGS) entry which is preliminary data.</text>
</comment>
<evidence type="ECO:0000256" key="1">
    <source>
        <dbReference type="SAM" id="Phobius"/>
    </source>
</evidence>
<sequence length="145" mass="15765">MNRKGFANIVLIVVIVILVGAVGYFMLIRKPTPVTQVTQESVLESQIQLAANQALSGQAISGYQPIPEGSKLLSTKVVVNNNNVTITLDFNKATIADGQSASEDTFKFVTNTIYPIVQGQGRDPEYAGLQYIILIEGKLLNEVLR</sequence>
<dbReference type="EMBL" id="MHWP01000030">
    <property type="protein sequence ID" value="OHB09621.1"/>
    <property type="molecule type" value="Genomic_DNA"/>
</dbReference>
<reference evidence="3 4" key="1">
    <citation type="journal article" date="2016" name="Nat. Commun.">
        <title>Thousands of microbial genomes shed light on interconnected biogeochemical processes in an aquifer system.</title>
        <authorList>
            <person name="Anantharaman K."/>
            <person name="Brown C.T."/>
            <person name="Hug L.A."/>
            <person name="Sharon I."/>
            <person name="Castelle C.J."/>
            <person name="Probst A.J."/>
            <person name="Thomas B.C."/>
            <person name="Singh A."/>
            <person name="Wilkins M.J."/>
            <person name="Karaoz U."/>
            <person name="Brodie E.L."/>
            <person name="Williams K.H."/>
            <person name="Hubbard S.S."/>
            <person name="Banfield J.F."/>
        </authorList>
    </citation>
    <scope>NUCLEOTIDE SEQUENCE [LARGE SCALE GENOMIC DNA]</scope>
</reference>
<name>A0A1G2UJM0_9BACT</name>
<dbReference type="Pfam" id="PF10646">
    <property type="entry name" value="Germane"/>
    <property type="match status" value="1"/>
</dbReference>